<dbReference type="Proteomes" id="UP001469553">
    <property type="component" value="Unassembled WGS sequence"/>
</dbReference>
<name>A0ABV0YF30_9TELE</name>
<organism evidence="1 2">
    <name type="scientific">Ameca splendens</name>
    <dbReference type="NCBI Taxonomy" id="208324"/>
    <lineage>
        <taxon>Eukaryota</taxon>
        <taxon>Metazoa</taxon>
        <taxon>Chordata</taxon>
        <taxon>Craniata</taxon>
        <taxon>Vertebrata</taxon>
        <taxon>Euteleostomi</taxon>
        <taxon>Actinopterygii</taxon>
        <taxon>Neopterygii</taxon>
        <taxon>Teleostei</taxon>
        <taxon>Neoteleostei</taxon>
        <taxon>Acanthomorphata</taxon>
        <taxon>Ovalentaria</taxon>
        <taxon>Atherinomorphae</taxon>
        <taxon>Cyprinodontiformes</taxon>
        <taxon>Goodeidae</taxon>
        <taxon>Ameca</taxon>
    </lineage>
</organism>
<sequence>MSEHFEHVVGVISFQHVNGAEHTSAKPRPQERDFVIRSLAQNQLGCAVNQRVMLLPCSKKVLGSIPGQGSFCMEIACSPRACVGSHRVLRLPPTVQRHVC</sequence>
<gene>
    <name evidence="1" type="ORF">AMECASPLE_019601</name>
</gene>
<evidence type="ECO:0000313" key="1">
    <source>
        <dbReference type="EMBL" id="MEQ2292098.1"/>
    </source>
</evidence>
<proteinExistence type="predicted"/>
<comment type="caution">
    <text evidence="1">The sequence shown here is derived from an EMBL/GenBank/DDBJ whole genome shotgun (WGS) entry which is preliminary data.</text>
</comment>
<keyword evidence="2" id="KW-1185">Reference proteome</keyword>
<evidence type="ECO:0000313" key="2">
    <source>
        <dbReference type="Proteomes" id="UP001469553"/>
    </source>
</evidence>
<dbReference type="EMBL" id="JAHRIP010029806">
    <property type="protein sequence ID" value="MEQ2292098.1"/>
    <property type="molecule type" value="Genomic_DNA"/>
</dbReference>
<accession>A0ABV0YF30</accession>
<reference evidence="1 2" key="1">
    <citation type="submission" date="2021-06" db="EMBL/GenBank/DDBJ databases">
        <authorList>
            <person name="Palmer J.M."/>
        </authorList>
    </citation>
    <scope>NUCLEOTIDE SEQUENCE [LARGE SCALE GENOMIC DNA]</scope>
    <source>
        <strain evidence="1 2">AS_MEX2019</strain>
        <tissue evidence="1">Muscle</tissue>
    </source>
</reference>
<protein>
    <submittedName>
        <fullName evidence="1">Uncharacterized protein</fullName>
    </submittedName>
</protein>